<protein>
    <recommendedName>
        <fullName evidence="2">Secreted protein CSS2 C-terminal domain-containing protein</fullName>
    </recommendedName>
</protein>
<evidence type="ECO:0000313" key="3">
    <source>
        <dbReference type="EMBL" id="PYI16565.1"/>
    </source>
</evidence>
<proteinExistence type="predicted"/>
<dbReference type="Pfam" id="PF20521">
    <property type="entry name" value="DUF6736"/>
    <property type="match status" value="1"/>
</dbReference>
<dbReference type="OMA" id="VEKCANQ"/>
<dbReference type="AlphaFoldDB" id="A0A2V5GYK3"/>
<feature type="chain" id="PRO_5016033868" description="Secreted protein CSS2 C-terminal domain-containing protein" evidence="1">
    <location>
        <begin position="23"/>
        <end position="200"/>
    </location>
</feature>
<organism evidence="3 4">
    <name type="scientific">Aspergillus violaceofuscus (strain CBS 115571)</name>
    <dbReference type="NCBI Taxonomy" id="1450538"/>
    <lineage>
        <taxon>Eukaryota</taxon>
        <taxon>Fungi</taxon>
        <taxon>Dikarya</taxon>
        <taxon>Ascomycota</taxon>
        <taxon>Pezizomycotina</taxon>
        <taxon>Eurotiomycetes</taxon>
        <taxon>Eurotiomycetidae</taxon>
        <taxon>Eurotiales</taxon>
        <taxon>Aspergillaceae</taxon>
        <taxon>Aspergillus</taxon>
    </lineage>
</organism>
<evidence type="ECO:0000256" key="1">
    <source>
        <dbReference type="SAM" id="SignalP"/>
    </source>
</evidence>
<sequence length="200" mass="20740">MVLSRQVLSGLLAFGLAGRCLAGYNGTHVTYIPESTEWDGAGTNLTVTFDTVNADYVSLYAQDGELAKRTGIATAVAYATVVGGVSTVVLAAEAGVNIYEYIAAIIKAKSTADSCTITYGVDSEESYVEGYAYEATTSGSNCETTAEKKTILAAVEKCATALNAAGAVRGCCTMTHGGTWEGHLRLTAEPSVYPATTVTC</sequence>
<dbReference type="EMBL" id="KZ825167">
    <property type="protein sequence ID" value="PYI16565.1"/>
    <property type="molecule type" value="Genomic_DNA"/>
</dbReference>
<dbReference type="InterPro" id="IPR046624">
    <property type="entry name" value="CSS2_C"/>
</dbReference>
<evidence type="ECO:0000313" key="4">
    <source>
        <dbReference type="Proteomes" id="UP000249829"/>
    </source>
</evidence>
<keyword evidence="4" id="KW-1185">Reference proteome</keyword>
<feature type="domain" description="Secreted protein CSS2 C-terminal" evidence="2">
    <location>
        <begin position="64"/>
        <end position="189"/>
    </location>
</feature>
<feature type="signal peptide" evidence="1">
    <location>
        <begin position="1"/>
        <end position="22"/>
    </location>
</feature>
<gene>
    <name evidence="3" type="ORF">BO99DRAFT_217577</name>
</gene>
<reference evidence="3 4" key="1">
    <citation type="submission" date="2018-02" db="EMBL/GenBank/DDBJ databases">
        <title>The genomes of Aspergillus section Nigri reveals drivers in fungal speciation.</title>
        <authorList>
            <consortium name="DOE Joint Genome Institute"/>
            <person name="Vesth T.C."/>
            <person name="Nybo J."/>
            <person name="Theobald S."/>
            <person name="Brandl J."/>
            <person name="Frisvad J.C."/>
            <person name="Nielsen K.F."/>
            <person name="Lyhne E.K."/>
            <person name="Kogle M.E."/>
            <person name="Kuo A."/>
            <person name="Riley R."/>
            <person name="Clum A."/>
            <person name="Nolan M."/>
            <person name="Lipzen A."/>
            <person name="Salamov A."/>
            <person name="Henrissat B."/>
            <person name="Wiebenga A."/>
            <person name="De vries R.P."/>
            <person name="Grigoriev I.V."/>
            <person name="Mortensen U.H."/>
            <person name="Andersen M.R."/>
            <person name="Baker S.E."/>
        </authorList>
    </citation>
    <scope>NUCLEOTIDE SEQUENCE [LARGE SCALE GENOMIC DNA]</scope>
    <source>
        <strain evidence="3 4">CBS 115571</strain>
    </source>
</reference>
<keyword evidence="1" id="KW-0732">Signal</keyword>
<name>A0A2V5GYK3_ASPV1</name>
<accession>A0A2V5GYK3</accession>
<dbReference type="Proteomes" id="UP000249829">
    <property type="component" value="Unassembled WGS sequence"/>
</dbReference>
<evidence type="ECO:0000259" key="2">
    <source>
        <dbReference type="Pfam" id="PF20521"/>
    </source>
</evidence>